<keyword evidence="2" id="KW-1185">Reference proteome</keyword>
<dbReference type="EMBL" id="CM042051">
    <property type="protein sequence ID" value="KAI3729770.1"/>
    <property type="molecule type" value="Genomic_DNA"/>
</dbReference>
<protein>
    <submittedName>
        <fullName evidence="1">Uncharacterized protein</fullName>
    </submittedName>
</protein>
<proteinExistence type="predicted"/>
<organism evidence="1 2">
    <name type="scientific">Arctium lappa</name>
    <name type="common">Greater burdock</name>
    <name type="synonym">Lappa major</name>
    <dbReference type="NCBI Taxonomy" id="4217"/>
    <lineage>
        <taxon>Eukaryota</taxon>
        <taxon>Viridiplantae</taxon>
        <taxon>Streptophyta</taxon>
        <taxon>Embryophyta</taxon>
        <taxon>Tracheophyta</taxon>
        <taxon>Spermatophyta</taxon>
        <taxon>Magnoliopsida</taxon>
        <taxon>eudicotyledons</taxon>
        <taxon>Gunneridae</taxon>
        <taxon>Pentapetalae</taxon>
        <taxon>asterids</taxon>
        <taxon>campanulids</taxon>
        <taxon>Asterales</taxon>
        <taxon>Asteraceae</taxon>
        <taxon>Carduoideae</taxon>
        <taxon>Cardueae</taxon>
        <taxon>Arctiinae</taxon>
        <taxon>Arctium</taxon>
    </lineage>
</organism>
<accession>A0ACB9C6D9</accession>
<evidence type="ECO:0000313" key="1">
    <source>
        <dbReference type="EMBL" id="KAI3729770.1"/>
    </source>
</evidence>
<evidence type="ECO:0000313" key="2">
    <source>
        <dbReference type="Proteomes" id="UP001055879"/>
    </source>
</evidence>
<comment type="caution">
    <text evidence="1">The sequence shown here is derived from an EMBL/GenBank/DDBJ whole genome shotgun (WGS) entry which is preliminary data.</text>
</comment>
<reference evidence="1 2" key="2">
    <citation type="journal article" date="2022" name="Mol. Ecol. Resour.">
        <title>The genomes of chicory, endive, great burdock and yacon provide insights into Asteraceae paleo-polyploidization history and plant inulin production.</title>
        <authorList>
            <person name="Fan W."/>
            <person name="Wang S."/>
            <person name="Wang H."/>
            <person name="Wang A."/>
            <person name="Jiang F."/>
            <person name="Liu H."/>
            <person name="Zhao H."/>
            <person name="Xu D."/>
            <person name="Zhang Y."/>
        </authorList>
    </citation>
    <scope>NUCLEOTIDE SEQUENCE [LARGE SCALE GENOMIC DNA]</scope>
    <source>
        <strain evidence="2">cv. Niubang</strain>
    </source>
</reference>
<reference evidence="2" key="1">
    <citation type="journal article" date="2022" name="Mol. Ecol. Resour.">
        <title>The genomes of chicory, endive, great burdock and yacon provide insights into Asteraceae palaeo-polyploidization history and plant inulin production.</title>
        <authorList>
            <person name="Fan W."/>
            <person name="Wang S."/>
            <person name="Wang H."/>
            <person name="Wang A."/>
            <person name="Jiang F."/>
            <person name="Liu H."/>
            <person name="Zhao H."/>
            <person name="Xu D."/>
            <person name="Zhang Y."/>
        </authorList>
    </citation>
    <scope>NUCLEOTIDE SEQUENCE [LARGE SCALE GENOMIC DNA]</scope>
    <source>
        <strain evidence="2">cv. Niubang</strain>
    </source>
</reference>
<gene>
    <name evidence="1" type="ORF">L6452_18436</name>
</gene>
<name>A0ACB9C6D9_ARCLA</name>
<sequence>MTNRGTIEFLPMPIHVNLLEQKGIKSGSSGDFGSGTESTAVEDYELKTRWHSEETEPGQVAPGGVAVVGTWCWCRKQVTVMRAVAQQVLDV</sequence>
<dbReference type="Proteomes" id="UP001055879">
    <property type="component" value="Linkage Group LG05"/>
</dbReference>